<organism evidence="2 3">
    <name type="scientific">Psilocybe cyanescens</name>
    <dbReference type="NCBI Taxonomy" id="93625"/>
    <lineage>
        <taxon>Eukaryota</taxon>
        <taxon>Fungi</taxon>
        <taxon>Dikarya</taxon>
        <taxon>Basidiomycota</taxon>
        <taxon>Agaricomycotina</taxon>
        <taxon>Agaricomycetes</taxon>
        <taxon>Agaricomycetidae</taxon>
        <taxon>Agaricales</taxon>
        <taxon>Agaricineae</taxon>
        <taxon>Strophariaceae</taxon>
        <taxon>Psilocybe</taxon>
    </lineage>
</organism>
<comment type="caution">
    <text evidence="2">The sequence shown here is derived from an EMBL/GenBank/DDBJ whole genome shotgun (WGS) entry which is preliminary data.</text>
</comment>
<name>A0A409VUF8_PSICY</name>
<dbReference type="InParanoid" id="A0A409VUF8"/>
<dbReference type="Pfam" id="PF00201">
    <property type="entry name" value="UDPGT"/>
    <property type="match status" value="2"/>
</dbReference>
<dbReference type="SUPFAM" id="SSF53756">
    <property type="entry name" value="UDP-Glycosyltransferase/glycogen phosphorylase"/>
    <property type="match status" value="2"/>
</dbReference>
<dbReference type="PANTHER" id="PTHR48045">
    <property type="entry name" value="UDP-GLYCOSYLTRANSFERASE 72B1"/>
    <property type="match status" value="1"/>
</dbReference>
<protein>
    <recommendedName>
        <fullName evidence="4">UDP-glycosyltransferases domain-containing protein</fullName>
    </recommendedName>
</protein>
<dbReference type="CDD" id="cd03784">
    <property type="entry name" value="GT1_Gtf-like"/>
    <property type="match status" value="2"/>
</dbReference>
<keyword evidence="1" id="KW-0808">Transferase</keyword>
<dbReference type="Proteomes" id="UP000283269">
    <property type="component" value="Unassembled WGS sequence"/>
</dbReference>
<dbReference type="AlphaFoldDB" id="A0A409VUF8"/>
<dbReference type="GO" id="GO:0008194">
    <property type="term" value="F:UDP-glycosyltransferase activity"/>
    <property type="evidence" value="ECO:0007669"/>
    <property type="project" value="InterPro"/>
</dbReference>
<dbReference type="STRING" id="93625.A0A409VUF8"/>
<dbReference type="OrthoDB" id="5835829at2759"/>
<evidence type="ECO:0008006" key="4">
    <source>
        <dbReference type="Google" id="ProtNLM"/>
    </source>
</evidence>
<gene>
    <name evidence="2" type="ORF">CVT25_005588</name>
</gene>
<dbReference type="EMBL" id="NHYD01003921">
    <property type="protein sequence ID" value="PPQ69883.1"/>
    <property type="molecule type" value="Genomic_DNA"/>
</dbReference>
<evidence type="ECO:0000256" key="1">
    <source>
        <dbReference type="ARBA" id="ARBA00022679"/>
    </source>
</evidence>
<reference evidence="2 3" key="1">
    <citation type="journal article" date="2018" name="Evol. Lett.">
        <title>Horizontal gene cluster transfer increased hallucinogenic mushroom diversity.</title>
        <authorList>
            <person name="Reynolds H.T."/>
            <person name="Vijayakumar V."/>
            <person name="Gluck-Thaler E."/>
            <person name="Korotkin H.B."/>
            <person name="Matheny P.B."/>
            <person name="Slot J.C."/>
        </authorList>
    </citation>
    <scope>NUCLEOTIDE SEQUENCE [LARGE SCALE GENOMIC DNA]</scope>
    <source>
        <strain evidence="2 3">2631</strain>
    </source>
</reference>
<dbReference type="PANTHER" id="PTHR48045:SF31">
    <property type="entry name" value="UDP-GLYCOSYLTRANSFERASE 76B1-LIKE"/>
    <property type="match status" value="1"/>
</dbReference>
<proteinExistence type="predicted"/>
<dbReference type="InterPro" id="IPR002213">
    <property type="entry name" value="UDP_glucos_trans"/>
</dbReference>
<keyword evidence="3" id="KW-1185">Reference proteome</keyword>
<evidence type="ECO:0000313" key="2">
    <source>
        <dbReference type="EMBL" id="PPQ69883.1"/>
    </source>
</evidence>
<evidence type="ECO:0000313" key="3">
    <source>
        <dbReference type="Proteomes" id="UP000283269"/>
    </source>
</evidence>
<dbReference type="Gene3D" id="3.40.50.2000">
    <property type="entry name" value="Glycogen Phosphorylase B"/>
    <property type="match status" value="3"/>
</dbReference>
<accession>A0A409VUF8</accession>
<sequence length="780" mass="86483">MTCDAVLSLTAYDFEPVSVDVLKSWIAEEWNKEVYAVGPLLASKPTTYGIASDSTIISSEVETFLDKSLKEYGEKSLVLISFGSLFWPSVLEYLEEVIEALIEMNFPFIVSYASPFAKIPDDIIDRINSVGSGLISKWIPQKFILNHPVTGWFITHAGQSGVLESLDSGIPMICWPFEFDQPLASAHLSEHLNTAFELIEVRTGEYGMKPLHRNGRKPKGTREAVGAEIRVVLTACRQEKGTELRKNAEEMKAKFGQSWGPDGVSRKDFNAFLGKAPCILAARIAKEHYNLVVTIIVSPLYFKNAEAEISAEFDGDEVSQATRQRVRIISTYKPDKEDIFVHIISMFQSYPIAYKSLLETKPITCGVTGQVLDAVAAPDAVFIDVYASPLLSATRSITGNTIPIIALCPVHVSFILHLHGPEYMNGHGDLNAKIEAEAARRGITAKEIGDTVILSLKSVIRTPIHRTNADILPHRGKVNQGSRTPSDVRLGTFPAKGLKTCDAAFSLSAYDLEQESVDAMKSWFAEEWNKEVYTVGPLVPSKPTTYRIAAPEKSSLSSDIEAFLDKSLKEYGEKSLVLISFGSLFWPVVPEYMDEVIEALIEKKFPFIVSFASHFAKISDELIDKINSTGSGLICKWLPQKFVLNHPATGWFITHAGQSGVLESLDSGIPMICWPFRFDQPLASAHLSENLNIAFELVEVRTGEHGMKPLHRNGRNPKGTREAVGIEIREVLDACRGEKGAELRKNAEEMKAKFRKSWKPDGVGRKDFNAFLDKYGINLS</sequence>